<evidence type="ECO:0008006" key="10">
    <source>
        <dbReference type="Google" id="ProtNLM"/>
    </source>
</evidence>
<keyword evidence="9" id="KW-1185">Reference proteome</keyword>
<dbReference type="Gene3D" id="1.20.1250.20">
    <property type="entry name" value="MFS general substrate transporter like domains"/>
    <property type="match status" value="2"/>
</dbReference>
<feature type="transmembrane region" description="Helical" evidence="7">
    <location>
        <begin position="140"/>
        <end position="161"/>
    </location>
</feature>
<feature type="transmembrane region" description="Helical" evidence="7">
    <location>
        <begin position="111"/>
        <end position="128"/>
    </location>
</feature>
<dbReference type="AlphaFoldDB" id="A0A8K0JKD7"/>
<evidence type="ECO:0000256" key="3">
    <source>
        <dbReference type="ARBA" id="ARBA00022692"/>
    </source>
</evidence>
<dbReference type="SUPFAM" id="SSF103473">
    <property type="entry name" value="MFS general substrate transporter"/>
    <property type="match status" value="1"/>
</dbReference>
<feature type="transmembrane region" description="Helical" evidence="7">
    <location>
        <begin position="203"/>
        <end position="225"/>
    </location>
</feature>
<dbReference type="GO" id="GO:0016020">
    <property type="term" value="C:membrane"/>
    <property type="evidence" value="ECO:0007669"/>
    <property type="project" value="UniProtKB-SubCell"/>
</dbReference>
<dbReference type="PANTHER" id="PTHR43791">
    <property type="entry name" value="PERMEASE-RELATED"/>
    <property type="match status" value="1"/>
</dbReference>
<evidence type="ECO:0000256" key="2">
    <source>
        <dbReference type="ARBA" id="ARBA00022448"/>
    </source>
</evidence>
<dbReference type="InterPro" id="IPR036259">
    <property type="entry name" value="MFS_trans_sf"/>
</dbReference>
<dbReference type="EMBL" id="JABELV010000094">
    <property type="protein sequence ID" value="KAG7531325.1"/>
    <property type="molecule type" value="Genomic_DNA"/>
</dbReference>
<evidence type="ECO:0000256" key="4">
    <source>
        <dbReference type="ARBA" id="ARBA00022989"/>
    </source>
</evidence>
<keyword evidence="4 7" id="KW-1133">Transmembrane helix</keyword>
<feature type="transmembrane region" description="Helical" evidence="7">
    <location>
        <begin position="44"/>
        <end position="63"/>
    </location>
</feature>
<feature type="transmembrane region" description="Helical" evidence="7">
    <location>
        <begin position="374"/>
        <end position="397"/>
    </location>
</feature>
<feature type="region of interest" description="Disordered" evidence="6">
    <location>
        <begin position="472"/>
        <end position="518"/>
    </location>
</feature>
<feature type="transmembrane region" description="Helical" evidence="7">
    <location>
        <begin position="442"/>
        <end position="461"/>
    </location>
</feature>
<feature type="region of interest" description="Disordered" evidence="6">
    <location>
        <begin position="1"/>
        <end position="23"/>
    </location>
</feature>
<dbReference type="Pfam" id="PF07690">
    <property type="entry name" value="MFS_1"/>
    <property type="match status" value="1"/>
</dbReference>
<protein>
    <recommendedName>
        <fullName evidence="10">Alternative sulfate transporter</fullName>
    </recommendedName>
</protein>
<dbReference type="GO" id="GO:0022857">
    <property type="term" value="F:transmembrane transporter activity"/>
    <property type="evidence" value="ECO:0007669"/>
    <property type="project" value="InterPro"/>
</dbReference>
<reference evidence="8" key="1">
    <citation type="submission" date="2020-04" db="EMBL/GenBank/DDBJ databases">
        <title>Analysis of mating type loci in Filobasidium floriforme.</title>
        <authorList>
            <person name="Nowrousian M."/>
        </authorList>
    </citation>
    <scope>NUCLEOTIDE SEQUENCE</scope>
    <source>
        <strain evidence="8">CBS 6242</strain>
    </source>
</reference>
<keyword evidence="5 7" id="KW-0472">Membrane</keyword>
<evidence type="ECO:0000256" key="5">
    <source>
        <dbReference type="ARBA" id="ARBA00023136"/>
    </source>
</evidence>
<evidence type="ECO:0000313" key="8">
    <source>
        <dbReference type="EMBL" id="KAG7531325.1"/>
    </source>
</evidence>
<gene>
    <name evidence="8" type="ORF">FFLO_04446</name>
</gene>
<accession>A0A8K0JKD7</accession>
<name>A0A8K0JKD7_9TREE</name>
<comment type="subcellular location">
    <subcellularLocation>
        <location evidence="1">Membrane</location>
        <topology evidence="1">Multi-pass membrane protein</topology>
    </subcellularLocation>
</comment>
<keyword evidence="3 7" id="KW-0812">Transmembrane</keyword>
<dbReference type="OrthoDB" id="1935484at2759"/>
<evidence type="ECO:0000256" key="7">
    <source>
        <dbReference type="SAM" id="Phobius"/>
    </source>
</evidence>
<feature type="transmembrane region" description="Helical" evidence="7">
    <location>
        <begin position="409"/>
        <end position="430"/>
    </location>
</feature>
<evidence type="ECO:0000256" key="6">
    <source>
        <dbReference type="SAM" id="MobiDB-lite"/>
    </source>
</evidence>
<organism evidence="8 9">
    <name type="scientific">Filobasidium floriforme</name>
    <dbReference type="NCBI Taxonomy" id="5210"/>
    <lineage>
        <taxon>Eukaryota</taxon>
        <taxon>Fungi</taxon>
        <taxon>Dikarya</taxon>
        <taxon>Basidiomycota</taxon>
        <taxon>Agaricomycotina</taxon>
        <taxon>Tremellomycetes</taxon>
        <taxon>Filobasidiales</taxon>
        <taxon>Filobasidiaceae</taxon>
        <taxon>Filobasidium</taxon>
    </lineage>
</organism>
<evidence type="ECO:0000313" key="9">
    <source>
        <dbReference type="Proteomes" id="UP000812966"/>
    </source>
</evidence>
<evidence type="ECO:0000256" key="1">
    <source>
        <dbReference type="ARBA" id="ARBA00004141"/>
    </source>
</evidence>
<feature type="transmembrane region" description="Helical" evidence="7">
    <location>
        <begin position="351"/>
        <end position="368"/>
    </location>
</feature>
<dbReference type="InterPro" id="IPR011701">
    <property type="entry name" value="MFS"/>
</dbReference>
<comment type="caution">
    <text evidence="8">The sequence shown here is derived from an EMBL/GenBank/DDBJ whole genome shotgun (WGS) entry which is preliminary data.</text>
</comment>
<dbReference type="PANTHER" id="PTHR43791:SF32">
    <property type="entry name" value="MAJOR FACILITATOR SUPERFAMILY (MFS) PROFILE DOMAIN-CONTAINING PROTEIN"/>
    <property type="match status" value="1"/>
</dbReference>
<sequence>MADLHKTTSGVDRFAPPREDEEAITVSRDWTPEEERRAKRKLDLIIMPLLFLGFFCLHRGNIANALTDNFMKDVGINQDQFNVGQQMLSLGIVLFEIPSNMILYRVGPGKWLTLQLFFFGIVSTFQAFQNSYGSFIATRFLLGVSESGFIPGGLWTLSTWYTRDETAKRTMIFYFGNQAGQASSKLLAYGILHMRGVGGKPGWFWLFALMGAFTVASGFVLGFLLPDSFKNPRSTFLPKVSFFTKRELHILKSRVLLDDPMKGKKKKHIGLSSFKQAFSNWRLWIHFLITLSNNGPQRAFDTYSPSIVNSFGFAPLASNALASVGLFLQIPVSFCFSYVSDRMNARGQTVMAGMSFHLLGYVFNRIFTEINQRGVRYFGVVWTQTFGTFSHPLNIAWMSLTCRDSEERALAMAMVIMGANIAGIYGAQIFRQDDRPRYRRGFSINIGVLAFGLFLATVRFIDDFRRRRRGDQLENASGRSSSERQSEEGDLAEVPVVDEKGRPLSRSQLSDQDKKTSI</sequence>
<dbReference type="Proteomes" id="UP000812966">
    <property type="component" value="Unassembled WGS sequence"/>
</dbReference>
<proteinExistence type="predicted"/>
<keyword evidence="2" id="KW-0813">Transport</keyword>